<evidence type="ECO:0000313" key="2">
    <source>
        <dbReference type="Proteomes" id="UP001287356"/>
    </source>
</evidence>
<dbReference type="EMBL" id="JAULSN010000003">
    <property type="protein sequence ID" value="KAK3376073.1"/>
    <property type="molecule type" value="Genomic_DNA"/>
</dbReference>
<accession>A0AAE0KFX6</accession>
<dbReference type="Proteomes" id="UP001287356">
    <property type="component" value="Unassembled WGS sequence"/>
</dbReference>
<keyword evidence="2" id="KW-1185">Reference proteome</keyword>
<gene>
    <name evidence="1" type="ORF">B0T24DRAFT_215133</name>
</gene>
<proteinExistence type="predicted"/>
<evidence type="ECO:0000313" key="1">
    <source>
        <dbReference type="EMBL" id="KAK3376073.1"/>
    </source>
</evidence>
<name>A0AAE0KFX6_9PEZI</name>
<reference evidence="1" key="2">
    <citation type="submission" date="2023-06" db="EMBL/GenBank/DDBJ databases">
        <authorList>
            <consortium name="Lawrence Berkeley National Laboratory"/>
            <person name="Haridas S."/>
            <person name="Hensen N."/>
            <person name="Bonometti L."/>
            <person name="Westerberg I."/>
            <person name="Brannstrom I.O."/>
            <person name="Guillou S."/>
            <person name="Cros-Aarteil S."/>
            <person name="Calhoun S."/>
            <person name="Kuo A."/>
            <person name="Mondo S."/>
            <person name="Pangilinan J."/>
            <person name="Riley R."/>
            <person name="Labutti K."/>
            <person name="Andreopoulos B."/>
            <person name="Lipzen A."/>
            <person name="Chen C."/>
            <person name="Yanf M."/>
            <person name="Daum C."/>
            <person name="Ng V."/>
            <person name="Clum A."/>
            <person name="Steindorff A."/>
            <person name="Ohm R."/>
            <person name="Martin F."/>
            <person name="Silar P."/>
            <person name="Natvig D."/>
            <person name="Lalanne C."/>
            <person name="Gautier V."/>
            <person name="Ament-Velasquez S.L."/>
            <person name="Kruys A."/>
            <person name="Hutchinson M.I."/>
            <person name="Powell A.J."/>
            <person name="Barry K."/>
            <person name="Miller A.N."/>
            <person name="Grigoriev I.V."/>
            <person name="Debuchy R."/>
            <person name="Gladieux P."/>
            <person name="Thoren M.H."/>
            <person name="Johannesson H."/>
        </authorList>
    </citation>
    <scope>NUCLEOTIDE SEQUENCE</scope>
    <source>
        <strain evidence="1">CBS 958.72</strain>
    </source>
</reference>
<protein>
    <submittedName>
        <fullName evidence="1">Uncharacterized protein</fullName>
    </submittedName>
</protein>
<reference evidence="1" key="1">
    <citation type="journal article" date="2023" name="Mol. Phylogenet. Evol.">
        <title>Genome-scale phylogeny and comparative genomics of the fungal order Sordariales.</title>
        <authorList>
            <person name="Hensen N."/>
            <person name="Bonometti L."/>
            <person name="Westerberg I."/>
            <person name="Brannstrom I.O."/>
            <person name="Guillou S."/>
            <person name="Cros-Aarteil S."/>
            <person name="Calhoun S."/>
            <person name="Haridas S."/>
            <person name="Kuo A."/>
            <person name="Mondo S."/>
            <person name="Pangilinan J."/>
            <person name="Riley R."/>
            <person name="LaButti K."/>
            <person name="Andreopoulos B."/>
            <person name="Lipzen A."/>
            <person name="Chen C."/>
            <person name="Yan M."/>
            <person name="Daum C."/>
            <person name="Ng V."/>
            <person name="Clum A."/>
            <person name="Steindorff A."/>
            <person name="Ohm R.A."/>
            <person name="Martin F."/>
            <person name="Silar P."/>
            <person name="Natvig D.O."/>
            <person name="Lalanne C."/>
            <person name="Gautier V."/>
            <person name="Ament-Velasquez S.L."/>
            <person name="Kruys A."/>
            <person name="Hutchinson M.I."/>
            <person name="Powell A.J."/>
            <person name="Barry K."/>
            <person name="Miller A.N."/>
            <person name="Grigoriev I.V."/>
            <person name="Debuchy R."/>
            <person name="Gladieux P."/>
            <person name="Hiltunen Thoren M."/>
            <person name="Johannesson H."/>
        </authorList>
    </citation>
    <scope>NUCLEOTIDE SEQUENCE</scope>
    <source>
        <strain evidence="1">CBS 958.72</strain>
    </source>
</reference>
<dbReference type="AlphaFoldDB" id="A0AAE0KFX6"/>
<comment type="caution">
    <text evidence="1">The sequence shown here is derived from an EMBL/GenBank/DDBJ whole genome shotgun (WGS) entry which is preliminary data.</text>
</comment>
<sequence>MTGADFRLVMLAAFGWQVANEKLYGDSNPRVTLDWDNLFIRKRSRGFGIIIRGQCDCDCDCGNVPWDGHESCASVKCELRALLAATRAKTQATNARQQPQYGCPRLPAHSPVCKTSGADGYVRRG</sequence>
<organism evidence="1 2">
    <name type="scientific">Lasiosphaeria ovina</name>
    <dbReference type="NCBI Taxonomy" id="92902"/>
    <lineage>
        <taxon>Eukaryota</taxon>
        <taxon>Fungi</taxon>
        <taxon>Dikarya</taxon>
        <taxon>Ascomycota</taxon>
        <taxon>Pezizomycotina</taxon>
        <taxon>Sordariomycetes</taxon>
        <taxon>Sordariomycetidae</taxon>
        <taxon>Sordariales</taxon>
        <taxon>Lasiosphaeriaceae</taxon>
        <taxon>Lasiosphaeria</taxon>
    </lineage>
</organism>